<protein>
    <recommendedName>
        <fullName evidence="2">N-acetylglucosaminylphosphatidylinositol deacetylase</fullName>
        <ecNumber evidence="2">3.5.1.89</ecNumber>
    </recommendedName>
</protein>
<dbReference type="Proteomes" id="UP000299102">
    <property type="component" value="Unassembled WGS sequence"/>
</dbReference>
<evidence type="ECO:0000256" key="2">
    <source>
        <dbReference type="ARBA" id="ARBA00012176"/>
    </source>
</evidence>
<dbReference type="PANTHER" id="PTHR12993">
    <property type="entry name" value="N-ACETYLGLUCOSAMINYL-PHOSPHATIDYLINOSITOL DE-N-ACETYLASE-RELATED"/>
    <property type="match status" value="1"/>
</dbReference>
<evidence type="ECO:0000313" key="4">
    <source>
        <dbReference type="EMBL" id="GBP94904.1"/>
    </source>
</evidence>
<dbReference type="SUPFAM" id="SSF102588">
    <property type="entry name" value="LmbE-like"/>
    <property type="match status" value="1"/>
</dbReference>
<name>A0A4C2A6T0_EUMVA</name>
<comment type="similarity">
    <text evidence="1">Belongs to the PIGL family.</text>
</comment>
<feature type="transmembrane region" description="Helical" evidence="3">
    <location>
        <begin position="31"/>
        <end position="50"/>
    </location>
</feature>
<dbReference type="PANTHER" id="PTHR12993:SF11">
    <property type="entry name" value="N-ACETYLGLUCOSAMINYL-PHOSPHATIDYLINOSITOL DE-N-ACETYLASE"/>
    <property type="match status" value="1"/>
</dbReference>
<keyword evidence="3" id="KW-0472">Membrane</keyword>
<dbReference type="AlphaFoldDB" id="A0A4C2A6T0"/>
<evidence type="ECO:0000313" key="5">
    <source>
        <dbReference type="Proteomes" id="UP000299102"/>
    </source>
</evidence>
<dbReference type="EMBL" id="BGZK01002559">
    <property type="protein sequence ID" value="GBP94904.1"/>
    <property type="molecule type" value="Genomic_DNA"/>
</dbReference>
<accession>A0A4C2A6T0</accession>
<dbReference type="STRING" id="151549.A0A4C2A6T0"/>
<comment type="caution">
    <text evidence="4">The sequence shown here is derived from an EMBL/GenBank/DDBJ whole genome shotgun (WGS) entry which is preliminary data.</text>
</comment>
<proteinExistence type="inferred from homology"/>
<dbReference type="GO" id="GO:0000225">
    <property type="term" value="F:N-acetylglucosaminylphosphatidylinositol deacetylase activity"/>
    <property type="evidence" value="ECO:0007669"/>
    <property type="project" value="UniProtKB-EC"/>
</dbReference>
<dbReference type="Gene3D" id="3.40.50.10320">
    <property type="entry name" value="LmbE-like"/>
    <property type="match status" value="1"/>
</dbReference>
<dbReference type="GO" id="GO:0005783">
    <property type="term" value="C:endoplasmic reticulum"/>
    <property type="evidence" value="ECO:0007669"/>
    <property type="project" value="TreeGrafter"/>
</dbReference>
<dbReference type="GO" id="GO:0016020">
    <property type="term" value="C:membrane"/>
    <property type="evidence" value="ECO:0007669"/>
    <property type="project" value="GOC"/>
</dbReference>
<evidence type="ECO:0000256" key="1">
    <source>
        <dbReference type="ARBA" id="ARBA00006066"/>
    </source>
</evidence>
<sequence length="291" mass="34034">MLPIDSLFATQILQDLYLRFIADALSYLKSFAVYISIWILAYLLVCAGVYRRYARRVPTKFRGALKVKRVLVVIAHPDDECMFFGPTIFRLCEQGADVHILCLSNGNYEGKGHLRRYELWKACIELGVPMQNICLMTDTRLKDDPQCQWPTAIIAKVIQHTLDTLDIDTLVTFDRGGVSSHANHSAVFYAVAYMFVEKIMPNRCTVYTLDSVNMFRKYWGYLDLPLSFVLSSKRYFLRWTESRRIIKAMKQHRSQMVWFRHLYVLFSRYIVINTLRKINLADIELELEVDE</sequence>
<dbReference type="InterPro" id="IPR024078">
    <property type="entry name" value="LmbE-like_dom_sf"/>
</dbReference>
<dbReference type="UniPathway" id="UPA00196"/>
<gene>
    <name evidence="4" type="primary">Pigl</name>
    <name evidence="4" type="ORF">EVAR_69545_1</name>
</gene>
<dbReference type="Pfam" id="PF02585">
    <property type="entry name" value="PIG-L"/>
    <property type="match status" value="1"/>
</dbReference>
<evidence type="ECO:0000256" key="3">
    <source>
        <dbReference type="SAM" id="Phobius"/>
    </source>
</evidence>
<keyword evidence="3" id="KW-1133">Transmembrane helix</keyword>
<dbReference type="GO" id="GO:0006506">
    <property type="term" value="P:GPI anchor biosynthetic process"/>
    <property type="evidence" value="ECO:0007669"/>
    <property type="project" value="UniProtKB-UniPathway"/>
</dbReference>
<dbReference type="InterPro" id="IPR003737">
    <property type="entry name" value="GlcNAc_PI_deacetylase-related"/>
</dbReference>
<keyword evidence="5" id="KW-1185">Reference proteome</keyword>
<dbReference type="EC" id="3.5.1.89" evidence="2"/>
<dbReference type="OrthoDB" id="440160at2759"/>
<organism evidence="4 5">
    <name type="scientific">Eumeta variegata</name>
    <name type="common">Bagworm moth</name>
    <name type="synonym">Eumeta japonica</name>
    <dbReference type="NCBI Taxonomy" id="151549"/>
    <lineage>
        <taxon>Eukaryota</taxon>
        <taxon>Metazoa</taxon>
        <taxon>Ecdysozoa</taxon>
        <taxon>Arthropoda</taxon>
        <taxon>Hexapoda</taxon>
        <taxon>Insecta</taxon>
        <taxon>Pterygota</taxon>
        <taxon>Neoptera</taxon>
        <taxon>Endopterygota</taxon>
        <taxon>Lepidoptera</taxon>
        <taxon>Glossata</taxon>
        <taxon>Ditrysia</taxon>
        <taxon>Tineoidea</taxon>
        <taxon>Psychidae</taxon>
        <taxon>Oiketicinae</taxon>
        <taxon>Eumeta</taxon>
    </lineage>
</organism>
<keyword evidence="3" id="KW-0812">Transmembrane</keyword>
<reference evidence="4 5" key="1">
    <citation type="journal article" date="2019" name="Commun. Biol.">
        <title>The bagworm genome reveals a unique fibroin gene that provides high tensile strength.</title>
        <authorList>
            <person name="Kono N."/>
            <person name="Nakamura H."/>
            <person name="Ohtoshi R."/>
            <person name="Tomita M."/>
            <person name="Numata K."/>
            <person name="Arakawa K."/>
        </authorList>
    </citation>
    <scope>NUCLEOTIDE SEQUENCE [LARGE SCALE GENOMIC DNA]</scope>
</reference>